<keyword evidence="4" id="KW-0573">Peptidoglycan synthesis</keyword>
<feature type="active site" description="Nucleophile" evidence="4">
    <location>
        <position position="93"/>
    </location>
</feature>
<reference evidence="6" key="1">
    <citation type="submission" date="2020-02" db="EMBL/GenBank/DDBJ databases">
        <authorList>
            <person name="Meier V. D."/>
        </authorList>
    </citation>
    <scope>NUCLEOTIDE SEQUENCE</scope>
    <source>
        <strain evidence="6">AVDCRST_MAG49</strain>
    </source>
</reference>
<evidence type="ECO:0000256" key="2">
    <source>
        <dbReference type="ARBA" id="ARBA00022573"/>
    </source>
</evidence>
<dbReference type="GO" id="GO:0009236">
    <property type="term" value="P:cobalamin biosynthetic process"/>
    <property type="evidence" value="ECO:0007669"/>
    <property type="project" value="UniProtKB-KW"/>
</dbReference>
<keyword evidence="2" id="KW-0169">Cobalamin biosynthesis</keyword>
<gene>
    <name evidence="4" type="primary">gatD</name>
    <name evidence="6" type="ORF">AVDCRST_MAG49-295</name>
</gene>
<dbReference type="GO" id="GO:0071555">
    <property type="term" value="P:cell wall organization"/>
    <property type="evidence" value="ECO:0007669"/>
    <property type="project" value="UniProtKB-KW"/>
</dbReference>
<proteinExistence type="inferred from homology"/>
<comment type="pathway">
    <text evidence="1">Cofactor biosynthesis; adenosylcobalamin biosynthesis.</text>
</comment>
<dbReference type="InterPro" id="IPR043702">
    <property type="entry name" value="Lipid_II_synth_GatD"/>
</dbReference>
<dbReference type="EC" id="6.3.5.13" evidence="4"/>
<dbReference type="CDD" id="cd01750">
    <property type="entry name" value="GATase1_CobQ"/>
    <property type="match status" value="1"/>
</dbReference>
<accession>A0A6J4U2F4</accession>
<dbReference type="GO" id="GO:0008360">
    <property type="term" value="P:regulation of cell shape"/>
    <property type="evidence" value="ECO:0007669"/>
    <property type="project" value="UniProtKB-KW"/>
</dbReference>
<comment type="function">
    <text evidence="4">The lipid II isoglutaminyl synthase complex catalyzes the formation of alpha-D-isoglutamine in the cell wall lipid II stem peptide. The GatD subunit catalyzes the hydrolysis of glutamine to glutamate and ammonia. The resulting ammonia molecule is channeled to the active site of MurT.</text>
</comment>
<keyword evidence="4" id="KW-0378">Hydrolase</keyword>
<comment type="catalytic activity">
    <reaction evidence="4">
        <text>L-glutamine + H2O = L-glutamate + NH4(+)</text>
        <dbReference type="Rhea" id="RHEA:15889"/>
        <dbReference type="ChEBI" id="CHEBI:15377"/>
        <dbReference type="ChEBI" id="CHEBI:28938"/>
        <dbReference type="ChEBI" id="CHEBI:29985"/>
        <dbReference type="ChEBI" id="CHEBI:58359"/>
        <dbReference type="EC" id="3.5.1.2"/>
    </reaction>
</comment>
<dbReference type="InterPro" id="IPR011698">
    <property type="entry name" value="GATase_3"/>
</dbReference>
<comment type="similarity">
    <text evidence="4">Belongs to the CobB/CobQ family. GatD subfamily.</text>
</comment>
<evidence type="ECO:0000313" key="6">
    <source>
        <dbReference type="EMBL" id="CAA9536601.1"/>
    </source>
</evidence>
<feature type="domain" description="CobB/CobQ-like glutamine amidotransferase" evidence="5">
    <location>
        <begin position="4"/>
        <end position="198"/>
    </location>
</feature>
<dbReference type="PROSITE" id="PS51274">
    <property type="entry name" value="GATASE_COBBQ"/>
    <property type="match status" value="1"/>
</dbReference>
<dbReference type="Pfam" id="PF07685">
    <property type="entry name" value="GATase_3"/>
    <property type="match status" value="1"/>
</dbReference>
<comment type="pathway">
    <text evidence="4">Cell wall biogenesis; peptidoglycan biosynthesis.</text>
</comment>
<dbReference type="UniPathway" id="UPA00219"/>
<feature type="active site" evidence="4">
    <location>
        <position position="191"/>
    </location>
</feature>
<evidence type="ECO:0000256" key="3">
    <source>
        <dbReference type="ARBA" id="ARBA00022962"/>
    </source>
</evidence>
<organism evidence="6">
    <name type="scientific">uncultured Thermomicrobiales bacterium</name>
    <dbReference type="NCBI Taxonomy" id="1645740"/>
    <lineage>
        <taxon>Bacteria</taxon>
        <taxon>Pseudomonadati</taxon>
        <taxon>Thermomicrobiota</taxon>
        <taxon>Thermomicrobia</taxon>
        <taxon>Thermomicrobiales</taxon>
        <taxon>environmental samples</taxon>
    </lineage>
</organism>
<dbReference type="PANTHER" id="PTHR21343">
    <property type="entry name" value="DETHIOBIOTIN SYNTHETASE"/>
    <property type="match status" value="1"/>
</dbReference>
<keyword evidence="6" id="KW-0808">Transferase</keyword>
<evidence type="ECO:0000256" key="4">
    <source>
        <dbReference type="HAMAP-Rule" id="MF_02213"/>
    </source>
</evidence>
<dbReference type="SUPFAM" id="SSF52317">
    <property type="entry name" value="Class I glutamine amidotransferase-like"/>
    <property type="match status" value="1"/>
</dbReference>
<sequence length="242" mass="25536">MDLTISWLYGTKMNIYGDRGNVLALAQRARWRGIAVRTVEVGLGEPLPPESDVFFFGGGQDQEQVAVSRDLQGAKGDALKQAIADGAGMLAVCGGYQLLGQEYRPHDAAPLPGIGLFDLVTEAGAERFIGNVVVETDLPFGELVGFENHSGLTHLGPTATPLGRVRVGRGNNGQDGTEGAVLGNAIGCYLHGALLPKNPALADWLLLAGLRRRHGDVALPPLDDTAELAAHATAVDRAVRTR</sequence>
<dbReference type="GO" id="GO:0016740">
    <property type="term" value="F:transferase activity"/>
    <property type="evidence" value="ECO:0007669"/>
    <property type="project" value="UniProtKB-KW"/>
</dbReference>
<dbReference type="InterPro" id="IPR029062">
    <property type="entry name" value="Class_I_gatase-like"/>
</dbReference>
<dbReference type="GO" id="GO:0140282">
    <property type="term" value="F:carbon-nitrogen ligase activity on lipid II"/>
    <property type="evidence" value="ECO:0007669"/>
    <property type="project" value="UniProtKB-UniRule"/>
</dbReference>
<dbReference type="GO" id="GO:0004359">
    <property type="term" value="F:glutaminase activity"/>
    <property type="evidence" value="ECO:0007669"/>
    <property type="project" value="UniProtKB-UniRule"/>
</dbReference>
<keyword evidence="4" id="KW-0133">Cell shape</keyword>
<comment type="catalytic activity">
    <reaction evidence="4">
        <text>beta-D-GlcNAc-(1-&gt;4)-Mur2Ac(oyl-L-Ala-gamma-D-Glu-L-Lys-D-Ala-D-Ala)-di-trans,octa-cis-undecaprenyl diphosphate + L-glutamine + ATP + H2O = beta-D-GlcNAc-(1-&gt;4)-Mur2Ac(oyl-L-Ala-D-isoglutaminyl-L-Lys-D-Ala-D-Ala)-di-trans,octa-cis-undecaprenyl diphosphate + L-glutamate + ADP + phosphate + H(+)</text>
        <dbReference type="Rhea" id="RHEA:57928"/>
        <dbReference type="ChEBI" id="CHEBI:15377"/>
        <dbReference type="ChEBI" id="CHEBI:15378"/>
        <dbReference type="ChEBI" id="CHEBI:29985"/>
        <dbReference type="ChEBI" id="CHEBI:30616"/>
        <dbReference type="ChEBI" id="CHEBI:43474"/>
        <dbReference type="ChEBI" id="CHEBI:58359"/>
        <dbReference type="ChEBI" id="CHEBI:60033"/>
        <dbReference type="ChEBI" id="CHEBI:62233"/>
        <dbReference type="ChEBI" id="CHEBI:456216"/>
        <dbReference type="EC" id="6.3.5.13"/>
    </reaction>
</comment>
<dbReference type="HAMAP" id="MF_02213">
    <property type="entry name" value="Lipid_II_synth_GatD"/>
    <property type="match status" value="1"/>
</dbReference>
<dbReference type="PANTHER" id="PTHR21343:SF9">
    <property type="entry name" value="LIPID II ISOGLUTAMINYL SYNTHASE (GLUTAMINE-HYDROLYZING) SUBUNIT GATD"/>
    <property type="match status" value="1"/>
</dbReference>
<evidence type="ECO:0000259" key="5">
    <source>
        <dbReference type="Pfam" id="PF07685"/>
    </source>
</evidence>
<dbReference type="GO" id="GO:0009252">
    <property type="term" value="P:peptidoglycan biosynthetic process"/>
    <property type="evidence" value="ECO:0007669"/>
    <property type="project" value="UniProtKB-UniRule"/>
</dbReference>
<protein>
    <recommendedName>
        <fullName evidence="4">Lipid II isoglutaminyl synthase (glutamine-hydrolyzing) subunit GatD</fullName>
        <ecNumber evidence="4">6.3.5.13</ecNumber>
    </recommendedName>
    <alternativeName>
        <fullName evidence="4">Lipid II isoglutaminyl synthase glutaminase subunit</fullName>
        <ecNumber evidence="4">3.5.1.2</ecNumber>
    </alternativeName>
</protein>
<keyword evidence="4" id="KW-0961">Cell wall biogenesis/degradation</keyword>
<dbReference type="InterPro" id="IPR033949">
    <property type="entry name" value="CobQ_GATase1"/>
</dbReference>
<feature type="binding site" evidence="4">
    <location>
        <position position="127"/>
    </location>
    <ligand>
        <name>substrate</name>
    </ligand>
</feature>
<comment type="subunit">
    <text evidence="4">Forms a heterodimer with MurT.</text>
</comment>
<keyword evidence="3 4" id="KW-0315">Glutamine amidotransferase</keyword>
<evidence type="ECO:0000256" key="1">
    <source>
        <dbReference type="ARBA" id="ARBA00004953"/>
    </source>
</evidence>
<dbReference type="AlphaFoldDB" id="A0A6J4U2F4"/>
<dbReference type="EMBL" id="CADCWG010000021">
    <property type="protein sequence ID" value="CAA9536601.1"/>
    <property type="molecule type" value="Genomic_DNA"/>
</dbReference>
<dbReference type="EC" id="3.5.1.2" evidence="4"/>
<name>A0A6J4U2F4_9BACT</name>
<keyword evidence="4" id="KW-0436">Ligase</keyword>